<comment type="caution">
    <text evidence="1">The sequence shown here is derived from an EMBL/GenBank/DDBJ whole genome shotgun (WGS) entry which is preliminary data.</text>
</comment>
<sequence length="60" mass="6697">MIEIRDGHTRLSAFGTPAGWPRTDRVVRLHLADDRTELAIELSGGQLRQIASLLDDPKDD</sequence>
<evidence type="ECO:0000313" key="1">
    <source>
        <dbReference type="EMBL" id="RVW03029.1"/>
    </source>
</evidence>
<proteinExistence type="predicted"/>
<reference evidence="1 2" key="1">
    <citation type="submission" date="2018-11" db="EMBL/GenBank/DDBJ databases">
        <title>Rhodococcus spongicola sp. nov. and Rhodococcus xishaensis sp. nov. from marine sponges.</title>
        <authorList>
            <person name="Li L."/>
            <person name="Lin H.W."/>
        </authorList>
    </citation>
    <scope>NUCLEOTIDE SEQUENCE [LARGE SCALE GENOMIC DNA]</scope>
    <source>
        <strain evidence="1 2">LHW51113</strain>
    </source>
</reference>
<gene>
    <name evidence="1" type="ORF">EGT50_09990</name>
</gene>
<organism evidence="1 2">
    <name type="scientific">Rhodococcus xishaensis</name>
    <dbReference type="NCBI Taxonomy" id="2487364"/>
    <lineage>
        <taxon>Bacteria</taxon>
        <taxon>Bacillati</taxon>
        <taxon>Actinomycetota</taxon>
        <taxon>Actinomycetes</taxon>
        <taxon>Mycobacteriales</taxon>
        <taxon>Nocardiaceae</taxon>
        <taxon>Rhodococcus</taxon>
    </lineage>
</organism>
<keyword evidence="2" id="KW-1185">Reference proteome</keyword>
<dbReference type="Proteomes" id="UP000283479">
    <property type="component" value="Unassembled WGS sequence"/>
</dbReference>
<dbReference type="OrthoDB" id="9874664at2"/>
<accession>A0A3S3A9S1</accession>
<dbReference type="EMBL" id="RKLO01000003">
    <property type="protein sequence ID" value="RVW03029.1"/>
    <property type="molecule type" value="Genomic_DNA"/>
</dbReference>
<name>A0A3S3A9S1_9NOCA</name>
<evidence type="ECO:0000313" key="2">
    <source>
        <dbReference type="Proteomes" id="UP000283479"/>
    </source>
</evidence>
<dbReference type="RefSeq" id="WP_127953668.1">
    <property type="nucleotide sequence ID" value="NZ_RKLO01000003.1"/>
</dbReference>
<dbReference type="AlphaFoldDB" id="A0A3S3A9S1"/>
<protein>
    <submittedName>
        <fullName evidence="1">Uncharacterized protein</fullName>
    </submittedName>
</protein>